<name>A0A371YQ08_9GAMM</name>
<dbReference type="SUPFAM" id="SSF54427">
    <property type="entry name" value="NTF2-like"/>
    <property type="match status" value="1"/>
</dbReference>
<dbReference type="Proteomes" id="UP000240957">
    <property type="component" value="Unassembled WGS sequence"/>
</dbReference>
<dbReference type="GO" id="GO:0016853">
    <property type="term" value="F:isomerase activity"/>
    <property type="evidence" value="ECO:0007669"/>
    <property type="project" value="UniProtKB-KW"/>
</dbReference>
<feature type="domain" description="SnoaL-like" evidence="1">
    <location>
        <begin position="17"/>
        <end position="134"/>
    </location>
</feature>
<reference evidence="3 4" key="2">
    <citation type="submission" date="2018-08" db="EMBL/GenBank/DDBJ databases">
        <title>The draft genome of Acinetobacter sichuanensis strain WCHAc060041.</title>
        <authorList>
            <person name="Qin J."/>
            <person name="Feng Y."/>
            <person name="Zong Z."/>
        </authorList>
    </citation>
    <scope>NUCLEOTIDE SEQUENCE [LARGE SCALE GENOMIC DNA]</scope>
    <source>
        <strain evidence="3 4">WCHAc060041</strain>
    </source>
</reference>
<proteinExistence type="predicted"/>
<dbReference type="InterPro" id="IPR037401">
    <property type="entry name" value="SnoaL-like"/>
</dbReference>
<dbReference type="EMBL" id="JBHRSF010000007">
    <property type="protein sequence ID" value="MFC2994445.1"/>
    <property type="molecule type" value="Genomic_DNA"/>
</dbReference>
<dbReference type="EMBL" id="PYIX02000015">
    <property type="protein sequence ID" value="RFC83555.1"/>
    <property type="molecule type" value="Genomic_DNA"/>
</dbReference>
<accession>A0A371YQ08</accession>
<reference evidence="2" key="1">
    <citation type="journal article" date="2014" name="Int. J. Syst. Evol. Microbiol.">
        <title>Complete genome of a new Firmicutes species belonging to the dominant human colonic microbiota ('Ruminococcus bicirculans') reveals two chromosomes and a selective capacity to utilize plant glucans.</title>
        <authorList>
            <consortium name="NISC Comparative Sequencing Program"/>
            <person name="Wegmann U."/>
            <person name="Louis P."/>
            <person name="Goesmann A."/>
            <person name="Henrissat B."/>
            <person name="Duncan S.H."/>
            <person name="Flint H.J."/>
        </authorList>
    </citation>
    <scope>NUCLEOTIDE SEQUENCE</scope>
    <source>
        <strain evidence="2">KCTC 62575</strain>
    </source>
</reference>
<gene>
    <name evidence="2" type="ORF">ACFODO_04005</name>
    <name evidence="3" type="ORF">C9E89_010420</name>
</gene>
<evidence type="ECO:0000259" key="1">
    <source>
        <dbReference type="Pfam" id="PF13474"/>
    </source>
</evidence>
<keyword evidence="3" id="KW-0413">Isomerase</keyword>
<protein>
    <submittedName>
        <fullName evidence="3">Ketosteroid isomerase</fullName>
    </submittedName>
    <submittedName>
        <fullName evidence="2">Nuclear transport factor 2 family protein</fullName>
    </submittedName>
</protein>
<dbReference type="Proteomes" id="UP001595455">
    <property type="component" value="Unassembled WGS sequence"/>
</dbReference>
<dbReference type="AlphaFoldDB" id="A0A371YQ08"/>
<organism evidence="3 4">
    <name type="scientific">Acinetobacter sichuanensis</name>
    <dbReference type="NCBI Taxonomy" id="2136183"/>
    <lineage>
        <taxon>Bacteria</taxon>
        <taxon>Pseudomonadati</taxon>
        <taxon>Pseudomonadota</taxon>
        <taxon>Gammaproteobacteria</taxon>
        <taxon>Moraxellales</taxon>
        <taxon>Moraxellaceae</taxon>
        <taxon>Acinetobacter</taxon>
    </lineage>
</organism>
<evidence type="ECO:0000313" key="2">
    <source>
        <dbReference type="EMBL" id="MFC2994445.1"/>
    </source>
</evidence>
<keyword evidence="5" id="KW-1185">Reference proteome</keyword>
<dbReference type="RefSeq" id="WP_107008200.1">
    <property type="nucleotide sequence ID" value="NZ_JAVIDQ010000004.1"/>
</dbReference>
<dbReference type="OrthoDB" id="9812295at2"/>
<comment type="caution">
    <text evidence="3">The sequence shown here is derived from an EMBL/GenBank/DDBJ whole genome shotgun (WGS) entry which is preliminary data.</text>
</comment>
<reference evidence="2" key="4">
    <citation type="submission" date="2024-09" db="EMBL/GenBank/DDBJ databases">
        <authorList>
            <person name="Sun Q."/>
            <person name="Mori K."/>
        </authorList>
    </citation>
    <scope>NUCLEOTIDE SEQUENCE</scope>
    <source>
        <strain evidence="2">KCTC 62575</strain>
    </source>
</reference>
<reference evidence="5" key="3">
    <citation type="journal article" date="2019" name="Int. J. Syst. Evol. Microbiol.">
        <title>The Global Catalogue of Microorganisms (GCM) 10K type strain sequencing project: providing services to taxonomists for standard genome sequencing and annotation.</title>
        <authorList>
            <consortium name="The Broad Institute Genomics Platform"/>
            <consortium name="The Broad Institute Genome Sequencing Center for Infectious Disease"/>
            <person name="Wu L."/>
            <person name="Ma J."/>
        </authorList>
    </citation>
    <scope>NUCLEOTIDE SEQUENCE [LARGE SCALE GENOMIC DNA]</scope>
    <source>
        <strain evidence="5">KCTC 62575</strain>
    </source>
</reference>
<evidence type="ECO:0000313" key="5">
    <source>
        <dbReference type="Proteomes" id="UP001595455"/>
    </source>
</evidence>
<evidence type="ECO:0000313" key="4">
    <source>
        <dbReference type="Proteomes" id="UP000240957"/>
    </source>
</evidence>
<dbReference type="Gene3D" id="3.10.450.50">
    <property type="match status" value="1"/>
</dbReference>
<dbReference type="Pfam" id="PF13474">
    <property type="entry name" value="SnoaL_3"/>
    <property type="match status" value="1"/>
</dbReference>
<evidence type="ECO:0000313" key="3">
    <source>
        <dbReference type="EMBL" id="RFC83555.1"/>
    </source>
</evidence>
<dbReference type="InterPro" id="IPR032710">
    <property type="entry name" value="NTF2-like_dom_sf"/>
</dbReference>
<sequence>MLVDIEGDATIAHEVLEQIKKWDKALMNQSIDEMTQHYAENVSLFDVSSQLSGLEQYKREWEKVSPYFTANMKITRRDIKIHVLADSAFLYCYSKLENTQLKEIFKMPWCRTTLCLQKKNDTWVLLHQHISVPVNMLTGKAIDLEIKSKLKLVV</sequence>